<name>A0A1Y4L4S5_9FIRM</name>
<evidence type="ECO:0008006" key="3">
    <source>
        <dbReference type="Google" id="ProtNLM"/>
    </source>
</evidence>
<dbReference type="RefSeq" id="WP_087374056.1">
    <property type="nucleotide sequence ID" value="NZ_NFKK01000017.1"/>
</dbReference>
<gene>
    <name evidence="1" type="ORF">B5F17_11705</name>
</gene>
<organism evidence="1 2">
    <name type="scientific">Butyricicoccus pullicaecorum</name>
    <dbReference type="NCBI Taxonomy" id="501571"/>
    <lineage>
        <taxon>Bacteria</taxon>
        <taxon>Bacillati</taxon>
        <taxon>Bacillota</taxon>
        <taxon>Clostridia</taxon>
        <taxon>Eubacteriales</taxon>
        <taxon>Butyricicoccaceae</taxon>
        <taxon>Butyricicoccus</taxon>
    </lineage>
</organism>
<comment type="caution">
    <text evidence="1">The sequence shown here is derived from an EMBL/GenBank/DDBJ whole genome shotgun (WGS) entry which is preliminary data.</text>
</comment>
<accession>A0A1Y4L4S5</accession>
<reference evidence="2" key="1">
    <citation type="submission" date="2017-04" db="EMBL/GenBank/DDBJ databases">
        <title>Function of individual gut microbiota members based on whole genome sequencing of pure cultures obtained from chicken caecum.</title>
        <authorList>
            <person name="Medvecky M."/>
            <person name="Cejkova D."/>
            <person name="Polansky O."/>
            <person name="Karasova D."/>
            <person name="Kubasova T."/>
            <person name="Cizek A."/>
            <person name="Rychlik I."/>
        </authorList>
    </citation>
    <scope>NUCLEOTIDE SEQUENCE [LARGE SCALE GENOMIC DNA]</scope>
    <source>
        <strain evidence="2">An180</strain>
    </source>
</reference>
<dbReference type="PROSITE" id="PS50890">
    <property type="entry name" value="PUA"/>
    <property type="match status" value="1"/>
</dbReference>
<dbReference type="InterPro" id="IPR027417">
    <property type="entry name" value="P-loop_NTPase"/>
</dbReference>
<proteinExistence type="predicted"/>
<dbReference type="AlphaFoldDB" id="A0A1Y4L4S5"/>
<dbReference type="Gene3D" id="3.40.50.300">
    <property type="entry name" value="P-loop containing nucleotide triphosphate hydrolases"/>
    <property type="match status" value="1"/>
</dbReference>
<dbReference type="Proteomes" id="UP000195897">
    <property type="component" value="Unassembled WGS sequence"/>
</dbReference>
<sequence>MNNKMNHPLITVDGRTLMDRPLEPPNFVVDTLLAQGLHILAGSPKVGKSWLALWLAVTVAKGEPVWNMTTKQGTTLYLCLEDSVLRIQNRLFEITEDAPDSVHFCTECALIGQGLEEQVDAFIAAHPDTVLVIIDTLQMVRPIHDATYANDYRDLSVLKRLADKHGIAILLIHHLRKEKAEDVFHRISGTTAISGAVDSSFTLVEEKRGSGRARLTCVGRDIEYRELELRRSEENVWELVSDSREEPVLREDRIVILLSAFMSTRTIFIGTPTELSEKIDPDKSEGVTPKKISRMILQSVEALRKNGIAAVIRRSNGKRVIELRRADSVDLEGAGEIVPIDPVEALCGDLRAVSRCGE</sequence>
<dbReference type="Pfam" id="PF13481">
    <property type="entry name" value="AAA_25"/>
    <property type="match status" value="1"/>
</dbReference>
<dbReference type="EMBL" id="NFKK01000017">
    <property type="protein sequence ID" value="OUP51787.1"/>
    <property type="molecule type" value="Genomic_DNA"/>
</dbReference>
<dbReference type="SUPFAM" id="SSF52540">
    <property type="entry name" value="P-loop containing nucleoside triphosphate hydrolases"/>
    <property type="match status" value="1"/>
</dbReference>
<protein>
    <recommendedName>
        <fullName evidence="3">Helicase DnaB</fullName>
    </recommendedName>
</protein>
<evidence type="ECO:0000313" key="2">
    <source>
        <dbReference type="Proteomes" id="UP000195897"/>
    </source>
</evidence>
<evidence type="ECO:0000313" key="1">
    <source>
        <dbReference type="EMBL" id="OUP51787.1"/>
    </source>
</evidence>